<dbReference type="CDD" id="cd00609">
    <property type="entry name" value="AAT_like"/>
    <property type="match status" value="1"/>
</dbReference>
<dbReference type="InterPro" id="IPR000524">
    <property type="entry name" value="Tscrpt_reg_HTH_GntR"/>
</dbReference>
<dbReference type="InterPro" id="IPR004839">
    <property type="entry name" value="Aminotransferase_I/II_large"/>
</dbReference>
<keyword evidence="3" id="KW-0805">Transcription regulation</keyword>
<dbReference type="InterPro" id="IPR036388">
    <property type="entry name" value="WH-like_DNA-bd_sf"/>
</dbReference>
<reference evidence="7 8" key="1">
    <citation type="submission" date="2019-05" db="EMBL/GenBank/DDBJ databases">
        <title>Burkholderia sp. DHOD12, isolated from subtropical forest soil.</title>
        <authorList>
            <person name="Gao Z.-H."/>
            <person name="Qiu L.-H."/>
        </authorList>
    </citation>
    <scope>NUCLEOTIDE SEQUENCE [LARGE SCALE GENOMIC DNA]</scope>
    <source>
        <strain evidence="7 8">DHOD12</strain>
    </source>
</reference>
<keyword evidence="5" id="KW-0804">Transcription</keyword>
<dbReference type="Gene3D" id="3.40.640.10">
    <property type="entry name" value="Type I PLP-dependent aspartate aminotransferase-like (Major domain)"/>
    <property type="match status" value="1"/>
</dbReference>
<dbReference type="KEGG" id="tvl:FAZ95_26895"/>
<dbReference type="CDD" id="cd07377">
    <property type="entry name" value="WHTH_GntR"/>
    <property type="match status" value="1"/>
</dbReference>
<evidence type="ECO:0000313" key="8">
    <source>
        <dbReference type="Proteomes" id="UP000298656"/>
    </source>
</evidence>
<dbReference type="SUPFAM" id="SSF53383">
    <property type="entry name" value="PLP-dependent transferases"/>
    <property type="match status" value="1"/>
</dbReference>
<organism evidence="7 8">
    <name type="scientific">Trinickia violacea</name>
    <dbReference type="NCBI Taxonomy" id="2571746"/>
    <lineage>
        <taxon>Bacteria</taxon>
        <taxon>Pseudomonadati</taxon>
        <taxon>Pseudomonadota</taxon>
        <taxon>Betaproteobacteria</taxon>
        <taxon>Burkholderiales</taxon>
        <taxon>Burkholderiaceae</taxon>
        <taxon>Trinickia</taxon>
    </lineage>
</organism>
<name>A0A4P8IXS6_9BURK</name>
<evidence type="ECO:0000256" key="5">
    <source>
        <dbReference type="ARBA" id="ARBA00023163"/>
    </source>
</evidence>
<dbReference type="AlphaFoldDB" id="A0A4P8IXS6"/>
<dbReference type="SMART" id="SM00345">
    <property type="entry name" value="HTH_GNTR"/>
    <property type="match status" value="1"/>
</dbReference>
<keyword evidence="8" id="KW-1185">Reference proteome</keyword>
<dbReference type="PROSITE" id="PS50949">
    <property type="entry name" value="HTH_GNTR"/>
    <property type="match status" value="1"/>
</dbReference>
<dbReference type="InterPro" id="IPR015424">
    <property type="entry name" value="PyrdxlP-dep_Trfase"/>
</dbReference>
<dbReference type="RefSeq" id="WP_137335536.1">
    <property type="nucleotide sequence ID" value="NZ_CP040078.1"/>
</dbReference>
<gene>
    <name evidence="7" type="ORF">FAZ95_26895</name>
</gene>
<keyword evidence="7" id="KW-0032">Aminotransferase</keyword>
<dbReference type="GO" id="GO:0003700">
    <property type="term" value="F:DNA-binding transcription factor activity"/>
    <property type="evidence" value="ECO:0007669"/>
    <property type="project" value="InterPro"/>
</dbReference>
<dbReference type="InterPro" id="IPR051446">
    <property type="entry name" value="HTH_trans_reg/aminotransferase"/>
</dbReference>
<dbReference type="PANTHER" id="PTHR46577">
    <property type="entry name" value="HTH-TYPE TRANSCRIPTIONAL REGULATORY PROTEIN GABR"/>
    <property type="match status" value="1"/>
</dbReference>
<dbReference type="PANTHER" id="PTHR46577:SF1">
    <property type="entry name" value="HTH-TYPE TRANSCRIPTIONAL REGULATORY PROTEIN GABR"/>
    <property type="match status" value="1"/>
</dbReference>
<dbReference type="OrthoDB" id="9804020at2"/>
<evidence type="ECO:0000259" key="6">
    <source>
        <dbReference type="PROSITE" id="PS50949"/>
    </source>
</evidence>
<evidence type="ECO:0000256" key="3">
    <source>
        <dbReference type="ARBA" id="ARBA00023015"/>
    </source>
</evidence>
<dbReference type="GO" id="GO:0030170">
    <property type="term" value="F:pyridoxal phosphate binding"/>
    <property type="evidence" value="ECO:0007669"/>
    <property type="project" value="InterPro"/>
</dbReference>
<proteinExistence type="inferred from homology"/>
<keyword evidence="7" id="KW-0808">Transferase</keyword>
<keyword evidence="2" id="KW-0663">Pyridoxal phosphate</keyword>
<dbReference type="InterPro" id="IPR015421">
    <property type="entry name" value="PyrdxlP-dep_Trfase_major"/>
</dbReference>
<evidence type="ECO:0000256" key="2">
    <source>
        <dbReference type="ARBA" id="ARBA00022898"/>
    </source>
</evidence>
<keyword evidence="4" id="KW-0238">DNA-binding</keyword>
<dbReference type="GO" id="GO:0008483">
    <property type="term" value="F:transaminase activity"/>
    <property type="evidence" value="ECO:0007669"/>
    <property type="project" value="UniProtKB-KW"/>
</dbReference>
<dbReference type="GO" id="GO:0003677">
    <property type="term" value="F:DNA binding"/>
    <property type="evidence" value="ECO:0007669"/>
    <property type="project" value="UniProtKB-KW"/>
</dbReference>
<evidence type="ECO:0000313" key="7">
    <source>
        <dbReference type="EMBL" id="QCP52765.1"/>
    </source>
</evidence>
<dbReference type="SUPFAM" id="SSF46785">
    <property type="entry name" value="Winged helix' DNA-binding domain"/>
    <property type="match status" value="1"/>
</dbReference>
<evidence type="ECO:0000256" key="1">
    <source>
        <dbReference type="ARBA" id="ARBA00005384"/>
    </source>
</evidence>
<comment type="similarity">
    <text evidence="1">In the C-terminal section; belongs to the class-I pyridoxal-phosphate-dependent aminotransferase family.</text>
</comment>
<dbReference type="Pfam" id="PF00392">
    <property type="entry name" value="GntR"/>
    <property type="match status" value="1"/>
</dbReference>
<dbReference type="Proteomes" id="UP000298656">
    <property type="component" value="Chromosome 2"/>
</dbReference>
<dbReference type="Gene3D" id="1.10.10.10">
    <property type="entry name" value="Winged helix-like DNA-binding domain superfamily/Winged helix DNA-binding domain"/>
    <property type="match status" value="1"/>
</dbReference>
<feature type="domain" description="HTH gntR-type" evidence="6">
    <location>
        <begin position="10"/>
        <end position="78"/>
    </location>
</feature>
<evidence type="ECO:0000256" key="4">
    <source>
        <dbReference type="ARBA" id="ARBA00023125"/>
    </source>
</evidence>
<dbReference type="EMBL" id="CP040078">
    <property type="protein sequence ID" value="QCP52765.1"/>
    <property type="molecule type" value="Genomic_DNA"/>
</dbReference>
<accession>A0A4P8IXS6</accession>
<sequence length="474" mass="51566">MTQPMTRAAAPIHEQIYARFRSMIDQGQLSPGQKVLSLRALATELGVARGTVQVAYDRLLGEGYLVARGPAGTFVTEGTPPAKPAHAKNAPVAASVLSAPEAIIDIEGGNPLPLQMGLPALDEFPRKLWARLMTRQARKVGSLNKPPPAGYMPLREALAAYLHRSRGVDAHAAQVFVVPAYTASLALIIDALGLARESAWIESPGYPPTAQTLKRIGLRVCDVPVDEHGLDVAFGQKRFENARLAVVTPSHQSPTGVALSLQRRVELLDWAGTHDAWIVEDDYDGEYRYRGHPLPALKSMDAGGRVIYCGTLSKVLFPGLRLSYVVVAPNLAPQFELACRRTVHGGCPELMQAVVADFIAEGHFSRHIKRMRTLYARRRAMLAESLAPYAADGFVVHLQDGGMHLLVDVREDLDDVALASRANDAGFAVRALTTWRNGSPGPRGLLMGFTNISSQAQAQRLVTELFRAFDLRAR</sequence>
<dbReference type="InterPro" id="IPR036390">
    <property type="entry name" value="WH_DNA-bd_sf"/>
</dbReference>
<protein>
    <submittedName>
        <fullName evidence="7">PLP-dependent aminotransferase family protein</fullName>
    </submittedName>
</protein>
<dbReference type="Pfam" id="PF00155">
    <property type="entry name" value="Aminotran_1_2"/>
    <property type="match status" value="1"/>
</dbReference>